<organism evidence="3">
    <name type="scientific">viral metagenome</name>
    <dbReference type="NCBI Taxonomy" id="1070528"/>
    <lineage>
        <taxon>unclassified sequences</taxon>
        <taxon>metagenomes</taxon>
        <taxon>organismal metagenomes</taxon>
    </lineage>
</organism>
<protein>
    <recommendedName>
        <fullName evidence="2">RING-type domain-containing protein</fullName>
    </recommendedName>
</protein>
<evidence type="ECO:0000259" key="2">
    <source>
        <dbReference type="PROSITE" id="PS50089"/>
    </source>
</evidence>
<accession>A0A6C0KUN8</accession>
<feature type="domain" description="RING-type" evidence="2">
    <location>
        <begin position="15"/>
        <end position="54"/>
    </location>
</feature>
<keyword evidence="1" id="KW-0472">Membrane</keyword>
<feature type="transmembrane region" description="Helical" evidence="1">
    <location>
        <begin position="65"/>
        <end position="88"/>
    </location>
</feature>
<sequence>MMSENEELNLMEHDCHICQERVAQRDFDTLDDTCFVTVHKSCKKKYRGTCPVCHMTIKSKNWNKCVYASIFITIGAVFTTGFVCFFVLMGEKL</sequence>
<dbReference type="InterPro" id="IPR001841">
    <property type="entry name" value="Znf_RING"/>
</dbReference>
<keyword evidence="1" id="KW-0812">Transmembrane</keyword>
<dbReference type="EMBL" id="MN740963">
    <property type="protein sequence ID" value="QHU20174.1"/>
    <property type="molecule type" value="Genomic_DNA"/>
</dbReference>
<keyword evidence="1" id="KW-1133">Transmembrane helix</keyword>
<dbReference type="AlphaFoldDB" id="A0A6C0KUN8"/>
<evidence type="ECO:0000313" key="3">
    <source>
        <dbReference type="EMBL" id="QHU20174.1"/>
    </source>
</evidence>
<dbReference type="PROSITE" id="PS50089">
    <property type="entry name" value="ZF_RING_2"/>
    <property type="match status" value="1"/>
</dbReference>
<dbReference type="SUPFAM" id="SSF57850">
    <property type="entry name" value="RING/U-box"/>
    <property type="match status" value="1"/>
</dbReference>
<reference evidence="3" key="1">
    <citation type="journal article" date="2020" name="Nature">
        <title>Giant virus diversity and host interactions through global metagenomics.</title>
        <authorList>
            <person name="Schulz F."/>
            <person name="Roux S."/>
            <person name="Paez-Espino D."/>
            <person name="Jungbluth S."/>
            <person name="Walsh D.A."/>
            <person name="Denef V.J."/>
            <person name="McMahon K.D."/>
            <person name="Konstantinidis K.T."/>
            <person name="Eloe-Fadrosh E.A."/>
            <person name="Kyrpides N.C."/>
            <person name="Woyke T."/>
        </authorList>
    </citation>
    <scope>NUCLEOTIDE SEQUENCE</scope>
    <source>
        <strain evidence="3">GVMAG-S-3300013014-136</strain>
    </source>
</reference>
<name>A0A6C0KUN8_9ZZZZ</name>
<evidence type="ECO:0000256" key="1">
    <source>
        <dbReference type="SAM" id="Phobius"/>
    </source>
</evidence>
<proteinExistence type="predicted"/>